<dbReference type="Pfam" id="PF13187">
    <property type="entry name" value="Fer4_9"/>
    <property type="match status" value="1"/>
</dbReference>
<dbReference type="InterPro" id="IPR036188">
    <property type="entry name" value="FAD/NAD-bd_sf"/>
</dbReference>
<feature type="domain" description="4Fe-4S ferredoxin-type" evidence="9">
    <location>
        <begin position="561"/>
        <end position="590"/>
    </location>
</feature>
<feature type="domain" description="4Fe-4S ferredoxin-type" evidence="9">
    <location>
        <begin position="591"/>
        <end position="620"/>
    </location>
</feature>
<dbReference type="EMBL" id="ATBP01000042">
    <property type="protein sequence ID" value="ETR73710.1"/>
    <property type="molecule type" value="Genomic_DNA"/>
</dbReference>
<dbReference type="SUPFAM" id="SSF51905">
    <property type="entry name" value="FAD/NAD(P)-binding domain"/>
    <property type="match status" value="1"/>
</dbReference>
<dbReference type="Gene3D" id="3.50.50.60">
    <property type="entry name" value="FAD/NAD(P)-binding domain"/>
    <property type="match status" value="1"/>
</dbReference>
<proteinExistence type="inferred from homology"/>
<dbReference type="Proteomes" id="UP000189670">
    <property type="component" value="Unassembled WGS sequence"/>
</dbReference>
<evidence type="ECO:0000256" key="5">
    <source>
        <dbReference type="ARBA" id="ARBA00022827"/>
    </source>
</evidence>
<dbReference type="InterPro" id="IPR003813">
    <property type="entry name" value="MvhD/FlpD"/>
</dbReference>
<comment type="caution">
    <text evidence="10">The sequence shown here is derived from an EMBL/GenBank/DDBJ whole genome shotgun (WGS) entry which is preliminary data.</text>
</comment>
<keyword evidence="5" id="KW-0285">Flavoprotein</keyword>
<dbReference type="SUPFAM" id="SSF54862">
    <property type="entry name" value="4Fe-4S ferredoxins"/>
    <property type="match status" value="1"/>
</dbReference>
<dbReference type="InterPro" id="IPR039650">
    <property type="entry name" value="HdrA-like"/>
</dbReference>
<dbReference type="Gene3D" id="3.40.50.720">
    <property type="entry name" value="NAD(P)-binding Rossmann-like Domain"/>
    <property type="match status" value="1"/>
</dbReference>
<keyword evidence="3" id="KW-0004">4Fe-4S</keyword>
<evidence type="ECO:0000313" key="10">
    <source>
        <dbReference type="EMBL" id="ETR73710.1"/>
    </source>
</evidence>
<evidence type="ECO:0000259" key="9">
    <source>
        <dbReference type="PROSITE" id="PS51379"/>
    </source>
</evidence>
<comment type="similarity">
    <text evidence="2">Belongs to the HdrA family.</text>
</comment>
<name>A0A1V1PFY2_9BACT</name>
<keyword evidence="4" id="KW-0479">Metal-binding</keyword>
<dbReference type="GO" id="GO:0046872">
    <property type="term" value="F:metal ion binding"/>
    <property type="evidence" value="ECO:0007669"/>
    <property type="project" value="UniProtKB-KW"/>
</dbReference>
<dbReference type="Pfam" id="PF02662">
    <property type="entry name" value="FlpD"/>
    <property type="match status" value="1"/>
</dbReference>
<evidence type="ECO:0000256" key="7">
    <source>
        <dbReference type="ARBA" id="ARBA00023004"/>
    </source>
</evidence>
<dbReference type="Pfam" id="PF12831">
    <property type="entry name" value="FAD_oxidored"/>
    <property type="match status" value="1"/>
</dbReference>
<keyword evidence="6" id="KW-0560">Oxidoreductase</keyword>
<evidence type="ECO:0000256" key="8">
    <source>
        <dbReference type="ARBA" id="ARBA00023014"/>
    </source>
</evidence>
<dbReference type="PROSITE" id="PS51379">
    <property type="entry name" value="4FE4S_FER_2"/>
    <property type="match status" value="2"/>
</dbReference>
<keyword evidence="7" id="KW-0408">Iron</keyword>
<comment type="cofactor">
    <cofactor evidence="1">
        <name>FAD</name>
        <dbReference type="ChEBI" id="CHEBI:57692"/>
    </cofactor>
</comment>
<evidence type="ECO:0000256" key="6">
    <source>
        <dbReference type="ARBA" id="ARBA00023002"/>
    </source>
</evidence>
<dbReference type="PRINTS" id="PR00411">
    <property type="entry name" value="PNDRDTASEI"/>
</dbReference>
<gene>
    <name evidence="10" type="primary">hdrA</name>
    <name evidence="10" type="ORF">OMM_00753</name>
</gene>
<evidence type="ECO:0000256" key="3">
    <source>
        <dbReference type="ARBA" id="ARBA00022485"/>
    </source>
</evidence>
<protein>
    <submittedName>
        <fullName evidence="10">CoB--CoM heterodisulfide reductase 1 iron-sulfur subunit A</fullName>
    </submittedName>
</protein>
<sequence>MDKKFGFYICSGCGIGEAVNTEWIMDNVPKEEGYANCTVHPFLCSKEGVDTINNDIKEKGVNTIVIGGCSRRVNYDVFKFDGCIVDRVNLREQVVWSHPRPEGWTMPEEVNEDEPDHLQMMAEDYFRMGMVRCEKVSLPEPFKLDTQSDKILIIGGGIAGMQAALDASKAGYESTIVEKEGQLGGYATRIRKQLPLQAPYETLISPIVQQKIKAVEEDSKIDIKTNTLVARIAGQPGEFTVTFKAPGEKIEFDVPLAVPPEMRVDEKGKELDKEQIDEVYKKINEGRADVLTIDPNGEKYGAVVLAAGWRPYEPEKDEFTHLGFGTIKDVITNAAFEEIAKSGKITRPSDGKEARSVLFVQSPGQGTDSDFKYCGSVTSMVSLKQASYVREDYPDDGKAFVFYQHMRTPGLVENFYKAMQQDPGIFLTKGDVTEVSQDGDMLTVTAKDTLLGESVSVKVDMVVLATGMVPVTHDGPVVNLAYRQGPGFRDIDLFEDYVDSNFICFPYETQRTGVYAAGAVRRSMTMEESMEDATGAALKAIQCLKSVDRGEAVHPRAGDKTFPDFFFQRCTQCKRCTEECPFGALDDDEKGTPKPNPTRCRRCGTCMGACPERIIGFADYSIDSVGSMLKCIKVPSEDDYDEPPLRILVFLCENDAYPAMDMAGMNRLTWHHDVRFIPVRCLGSVNTIWVKDALSTGMDGVLYIGCKHGDDYQCHFIKGSELAEIRKSKISEALASLALEEERVAMHEIAIDEYDKLPKIINEFMDEIEALGPNPFKGF</sequence>
<accession>A0A1V1PFY2</accession>
<evidence type="ECO:0000256" key="2">
    <source>
        <dbReference type="ARBA" id="ARBA00006561"/>
    </source>
</evidence>
<dbReference type="PROSITE" id="PS00198">
    <property type="entry name" value="4FE4S_FER_1"/>
    <property type="match status" value="2"/>
</dbReference>
<dbReference type="InterPro" id="IPR017900">
    <property type="entry name" value="4Fe4S_Fe_S_CS"/>
</dbReference>
<dbReference type="PANTHER" id="PTHR43498:SF1">
    <property type="entry name" value="COB--COM HETERODISULFIDE REDUCTASE IRON-SULFUR SUBUNIT A"/>
    <property type="match status" value="1"/>
</dbReference>
<keyword evidence="5" id="KW-0274">FAD</keyword>
<evidence type="ECO:0000256" key="1">
    <source>
        <dbReference type="ARBA" id="ARBA00001974"/>
    </source>
</evidence>
<evidence type="ECO:0000256" key="4">
    <source>
        <dbReference type="ARBA" id="ARBA00022723"/>
    </source>
</evidence>
<keyword evidence="8" id="KW-0411">Iron-sulfur</keyword>
<evidence type="ECO:0000313" key="11">
    <source>
        <dbReference type="Proteomes" id="UP000189670"/>
    </source>
</evidence>
<dbReference type="Gene3D" id="3.30.70.20">
    <property type="match status" value="1"/>
</dbReference>
<reference evidence="11" key="1">
    <citation type="submission" date="2012-11" db="EMBL/GenBank/DDBJ databases">
        <authorList>
            <person name="Lucero-Rivera Y.E."/>
            <person name="Tovar-Ramirez D."/>
        </authorList>
    </citation>
    <scope>NUCLEOTIDE SEQUENCE [LARGE SCALE GENOMIC DNA]</scope>
    <source>
        <strain evidence="11">Araruama</strain>
    </source>
</reference>
<dbReference type="InterPro" id="IPR017896">
    <property type="entry name" value="4Fe4S_Fe-S-bd"/>
</dbReference>
<organism evidence="10 11">
    <name type="scientific">Candidatus Magnetoglobus multicellularis str. Araruama</name>
    <dbReference type="NCBI Taxonomy" id="890399"/>
    <lineage>
        <taxon>Bacteria</taxon>
        <taxon>Pseudomonadati</taxon>
        <taxon>Thermodesulfobacteriota</taxon>
        <taxon>Desulfobacteria</taxon>
        <taxon>Desulfobacterales</taxon>
        <taxon>Desulfobacteraceae</taxon>
        <taxon>Candidatus Magnetoglobus</taxon>
    </lineage>
</organism>
<dbReference type="PANTHER" id="PTHR43498">
    <property type="entry name" value="FERREDOXIN:COB-COM HETERODISULFIDE REDUCTASE SUBUNIT A"/>
    <property type="match status" value="1"/>
</dbReference>
<dbReference type="GO" id="GO:0016491">
    <property type="term" value="F:oxidoreductase activity"/>
    <property type="evidence" value="ECO:0007669"/>
    <property type="project" value="UniProtKB-KW"/>
</dbReference>
<dbReference type="GO" id="GO:0051539">
    <property type="term" value="F:4 iron, 4 sulfur cluster binding"/>
    <property type="evidence" value="ECO:0007669"/>
    <property type="project" value="UniProtKB-KW"/>
</dbReference>
<dbReference type="AlphaFoldDB" id="A0A1V1PFY2"/>